<dbReference type="Proteomes" id="UP000499080">
    <property type="component" value="Unassembled WGS sequence"/>
</dbReference>
<protein>
    <submittedName>
        <fullName evidence="1">Uncharacterized protein</fullName>
    </submittedName>
</protein>
<sequence length="138" mass="15410">TGRTQWETEKTCEKVKIGCATADNTVRRRLKTKSIKSKAASALAQNGPAIHVARSFIAAVKCREKFSAGYFLKLDIHDHFTPRKWRGGTPSHSIFHPICLGRGFTGHSMQTTEPSSTGLRPTLRFYRFIEHSPLGNPN</sequence>
<comment type="caution">
    <text evidence="1">The sequence shown here is derived from an EMBL/GenBank/DDBJ whole genome shotgun (WGS) entry which is preliminary data.</text>
</comment>
<evidence type="ECO:0000313" key="1">
    <source>
        <dbReference type="EMBL" id="GBN67830.1"/>
    </source>
</evidence>
<name>A0A4Y2QXC2_ARAVE</name>
<dbReference type="AlphaFoldDB" id="A0A4Y2QXC2"/>
<accession>A0A4Y2QXC2</accession>
<organism evidence="1 2">
    <name type="scientific">Araneus ventricosus</name>
    <name type="common">Orbweaver spider</name>
    <name type="synonym">Epeira ventricosa</name>
    <dbReference type="NCBI Taxonomy" id="182803"/>
    <lineage>
        <taxon>Eukaryota</taxon>
        <taxon>Metazoa</taxon>
        <taxon>Ecdysozoa</taxon>
        <taxon>Arthropoda</taxon>
        <taxon>Chelicerata</taxon>
        <taxon>Arachnida</taxon>
        <taxon>Araneae</taxon>
        <taxon>Araneomorphae</taxon>
        <taxon>Entelegynae</taxon>
        <taxon>Araneoidea</taxon>
        <taxon>Araneidae</taxon>
        <taxon>Araneus</taxon>
    </lineage>
</organism>
<keyword evidence="2" id="KW-1185">Reference proteome</keyword>
<dbReference type="EMBL" id="BGPR01141076">
    <property type="protein sequence ID" value="GBN67830.1"/>
    <property type="molecule type" value="Genomic_DNA"/>
</dbReference>
<reference evidence="1 2" key="1">
    <citation type="journal article" date="2019" name="Sci. Rep.">
        <title>Orb-weaving spider Araneus ventricosus genome elucidates the spidroin gene catalogue.</title>
        <authorList>
            <person name="Kono N."/>
            <person name="Nakamura H."/>
            <person name="Ohtoshi R."/>
            <person name="Moran D.A.P."/>
            <person name="Shinohara A."/>
            <person name="Yoshida Y."/>
            <person name="Fujiwara M."/>
            <person name="Mori M."/>
            <person name="Tomita M."/>
            <person name="Arakawa K."/>
        </authorList>
    </citation>
    <scope>NUCLEOTIDE SEQUENCE [LARGE SCALE GENOMIC DNA]</scope>
</reference>
<feature type="non-terminal residue" evidence="1">
    <location>
        <position position="1"/>
    </location>
</feature>
<proteinExistence type="predicted"/>
<gene>
    <name evidence="1" type="ORF">AVEN_99587_1</name>
</gene>
<evidence type="ECO:0000313" key="2">
    <source>
        <dbReference type="Proteomes" id="UP000499080"/>
    </source>
</evidence>